<evidence type="ECO:0000313" key="1">
    <source>
        <dbReference type="EMBL" id="KAK0468726.1"/>
    </source>
</evidence>
<proteinExistence type="predicted"/>
<dbReference type="Proteomes" id="UP001175227">
    <property type="component" value="Unassembled WGS sequence"/>
</dbReference>
<gene>
    <name evidence="1" type="ORF">IW261DRAFT_1015212</name>
</gene>
<comment type="caution">
    <text evidence="1">The sequence shown here is derived from an EMBL/GenBank/DDBJ whole genome shotgun (WGS) entry which is preliminary data.</text>
</comment>
<dbReference type="AlphaFoldDB" id="A0AA39NN70"/>
<dbReference type="EMBL" id="JAUEPR010000067">
    <property type="protein sequence ID" value="KAK0468726.1"/>
    <property type="molecule type" value="Genomic_DNA"/>
</dbReference>
<sequence length="153" mass="16977">MTTGTGYTFKVLRQTIRLKIYKHISISWLQLLQLASSLAVSGVQGIAAGALNAHASFLFPGPNESEHAHEIRTTLKTSATCGYTKRFGIVRTGNFNLANYLAKIPDLHLYSSAEEAVRRDVGPVRSRLRSDMECQSRITYNERNGMLFSLDLG</sequence>
<organism evidence="1 2">
    <name type="scientific">Armillaria novae-zelandiae</name>
    <dbReference type="NCBI Taxonomy" id="153914"/>
    <lineage>
        <taxon>Eukaryota</taxon>
        <taxon>Fungi</taxon>
        <taxon>Dikarya</taxon>
        <taxon>Basidiomycota</taxon>
        <taxon>Agaricomycotina</taxon>
        <taxon>Agaricomycetes</taxon>
        <taxon>Agaricomycetidae</taxon>
        <taxon>Agaricales</taxon>
        <taxon>Marasmiineae</taxon>
        <taxon>Physalacriaceae</taxon>
        <taxon>Armillaria</taxon>
    </lineage>
</organism>
<reference evidence="1" key="1">
    <citation type="submission" date="2023-06" db="EMBL/GenBank/DDBJ databases">
        <authorList>
            <consortium name="Lawrence Berkeley National Laboratory"/>
            <person name="Ahrendt S."/>
            <person name="Sahu N."/>
            <person name="Indic B."/>
            <person name="Wong-Bajracharya J."/>
            <person name="Merenyi Z."/>
            <person name="Ke H.-M."/>
            <person name="Monk M."/>
            <person name="Kocsube S."/>
            <person name="Drula E."/>
            <person name="Lipzen A."/>
            <person name="Balint B."/>
            <person name="Henrissat B."/>
            <person name="Andreopoulos B."/>
            <person name="Martin F.M."/>
            <person name="Harder C.B."/>
            <person name="Rigling D."/>
            <person name="Ford K.L."/>
            <person name="Foster G.D."/>
            <person name="Pangilinan J."/>
            <person name="Papanicolaou A."/>
            <person name="Barry K."/>
            <person name="LaButti K."/>
            <person name="Viragh M."/>
            <person name="Koriabine M."/>
            <person name="Yan M."/>
            <person name="Riley R."/>
            <person name="Champramary S."/>
            <person name="Plett K.L."/>
            <person name="Tsai I.J."/>
            <person name="Slot J."/>
            <person name="Sipos G."/>
            <person name="Plett J."/>
            <person name="Nagy L.G."/>
            <person name="Grigoriev I.V."/>
        </authorList>
    </citation>
    <scope>NUCLEOTIDE SEQUENCE</scope>
    <source>
        <strain evidence="1">ICMP 16352</strain>
    </source>
</reference>
<protein>
    <submittedName>
        <fullName evidence="1">Uncharacterized protein</fullName>
    </submittedName>
</protein>
<keyword evidence="2" id="KW-1185">Reference proteome</keyword>
<name>A0AA39NN70_9AGAR</name>
<evidence type="ECO:0000313" key="2">
    <source>
        <dbReference type="Proteomes" id="UP001175227"/>
    </source>
</evidence>
<accession>A0AA39NN70</accession>